<feature type="signal peptide" evidence="3">
    <location>
        <begin position="1"/>
        <end position="33"/>
    </location>
</feature>
<evidence type="ECO:0000256" key="2">
    <source>
        <dbReference type="SAM" id="Phobius"/>
    </source>
</evidence>
<keyword evidence="2" id="KW-0812">Transmembrane</keyword>
<evidence type="ECO:0000256" key="1">
    <source>
        <dbReference type="SAM" id="MobiDB-lite"/>
    </source>
</evidence>
<feature type="chain" id="PRO_5039650243" description="LPXTG-motif cell wall anchor domain-containing protein" evidence="3">
    <location>
        <begin position="34"/>
        <end position="463"/>
    </location>
</feature>
<accession>A0A1I3G120</accession>
<feature type="compositionally biased region" description="Low complexity" evidence="1">
    <location>
        <begin position="404"/>
        <end position="414"/>
    </location>
</feature>
<evidence type="ECO:0008006" key="6">
    <source>
        <dbReference type="Google" id="ProtNLM"/>
    </source>
</evidence>
<feature type="region of interest" description="Disordered" evidence="1">
    <location>
        <begin position="404"/>
        <end position="428"/>
    </location>
</feature>
<evidence type="ECO:0000313" key="4">
    <source>
        <dbReference type="EMBL" id="SFI17002.1"/>
    </source>
</evidence>
<feature type="region of interest" description="Disordered" evidence="1">
    <location>
        <begin position="352"/>
        <end position="392"/>
    </location>
</feature>
<keyword evidence="3" id="KW-0732">Signal</keyword>
<feature type="compositionally biased region" description="Pro residues" evidence="1">
    <location>
        <begin position="357"/>
        <end position="368"/>
    </location>
</feature>
<dbReference type="AlphaFoldDB" id="A0A1I3G120"/>
<keyword evidence="2" id="KW-0472">Membrane</keyword>
<organism evidence="4 5">
    <name type="scientific">Streptosporangium canum</name>
    <dbReference type="NCBI Taxonomy" id="324952"/>
    <lineage>
        <taxon>Bacteria</taxon>
        <taxon>Bacillati</taxon>
        <taxon>Actinomycetota</taxon>
        <taxon>Actinomycetes</taxon>
        <taxon>Streptosporangiales</taxon>
        <taxon>Streptosporangiaceae</taxon>
        <taxon>Streptosporangium</taxon>
    </lineage>
</organism>
<name>A0A1I3G120_9ACTN</name>
<protein>
    <recommendedName>
        <fullName evidence="6">LPXTG-motif cell wall anchor domain-containing protein</fullName>
    </recommendedName>
</protein>
<evidence type="ECO:0000313" key="5">
    <source>
        <dbReference type="Proteomes" id="UP000199111"/>
    </source>
</evidence>
<sequence length="463" mass="47794">MRWGAGLRRTAATSALGLAVGSLVVLASSQSLADAANNYYYSYTCTGNLASGANKTVKVKLSIPQSIQLGKPLEVGWALSESPFVSPGNYATTSQLAATGTVGISGLWDGTLDSSGTKDFATLKNGDKLELPAMSIGSAATGKEGEIKVKPGNLKFSFSFTPPESNVKVNDTDNPSETAHGPSGGAHGPITYIGNWDYSSKRKATNPEIFAPNDPGDHLDDIHYSTVNGNFASVKFVGTGIEYISERDDDMGMVNITVDGAATPVTVDASKKADGSAMPADKAGDKLGQQVLWSRTDLPYGEHTVKFEKASGKHMLVDAFNLITKKHTSPVELVEATCIPPSDPEIVTVKVEKAPASPTPTPTTPTPSPTTAAPKPTTTVTTTPASTPKPTLTVTATVTPTRATPTTPQVVVTPSGGAQTGEASDDGPSGMGLIGGGTAMVLGSVLGGVVLKRRRAAHVRGRG</sequence>
<dbReference type="Gene3D" id="2.60.120.260">
    <property type="entry name" value="Galactose-binding domain-like"/>
    <property type="match status" value="1"/>
</dbReference>
<feature type="compositionally biased region" description="Low complexity" evidence="1">
    <location>
        <begin position="369"/>
        <end position="392"/>
    </location>
</feature>
<evidence type="ECO:0000256" key="3">
    <source>
        <dbReference type="SAM" id="SignalP"/>
    </source>
</evidence>
<dbReference type="Proteomes" id="UP000199111">
    <property type="component" value="Unassembled WGS sequence"/>
</dbReference>
<keyword evidence="5" id="KW-1185">Reference proteome</keyword>
<keyword evidence="2" id="KW-1133">Transmembrane helix</keyword>
<dbReference type="EMBL" id="FOQY01000001">
    <property type="protein sequence ID" value="SFI17002.1"/>
    <property type="molecule type" value="Genomic_DNA"/>
</dbReference>
<feature type="transmembrane region" description="Helical" evidence="2">
    <location>
        <begin position="430"/>
        <end position="451"/>
    </location>
</feature>
<feature type="region of interest" description="Disordered" evidence="1">
    <location>
        <begin position="165"/>
        <end position="188"/>
    </location>
</feature>
<gene>
    <name evidence="4" type="ORF">SAMN05216275_101469</name>
</gene>
<reference evidence="5" key="1">
    <citation type="submission" date="2016-10" db="EMBL/GenBank/DDBJ databases">
        <authorList>
            <person name="Varghese N."/>
            <person name="Submissions S."/>
        </authorList>
    </citation>
    <scope>NUCLEOTIDE SEQUENCE [LARGE SCALE GENOMIC DNA]</scope>
    <source>
        <strain evidence="5">CGMCC 4.2126</strain>
    </source>
</reference>
<proteinExistence type="predicted"/>
<feature type="compositionally biased region" description="Polar residues" evidence="1">
    <location>
        <begin position="165"/>
        <end position="177"/>
    </location>
</feature>